<name>A0AAJ1MJT5_9SPIO</name>
<dbReference type="CDD" id="cd02980">
    <property type="entry name" value="TRX_Fd_family"/>
    <property type="match status" value="1"/>
</dbReference>
<gene>
    <name evidence="1" type="ORF">PQJ61_13970</name>
</gene>
<accession>A0AAJ1MJT5</accession>
<evidence type="ECO:0000313" key="2">
    <source>
        <dbReference type="Proteomes" id="UP001221217"/>
    </source>
</evidence>
<dbReference type="Pfam" id="PF01257">
    <property type="entry name" value="2Fe-2S_thioredx"/>
    <property type="match status" value="1"/>
</dbReference>
<reference evidence="1 2" key="1">
    <citation type="submission" date="2022-12" db="EMBL/GenBank/DDBJ databases">
        <title>Metagenome assembled genome from gulf of manar.</title>
        <authorList>
            <person name="Kohli P."/>
            <person name="Pk S."/>
            <person name="Venkata Ramana C."/>
            <person name="Sasikala C."/>
        </authorList>
    </citation>
    <scope>NUCLEOTIDE SEQUENCE [LARGE SCALE GENOMIC DNA]</scope>
    <source>
        <strain evidence="1">JB008</strain>
    </source>
</reference>
<dbReference type="EMBL" id="JAQQAL010000035">
    <property type="protein sequence ID" value="MDC7227868.1"/>
    <property type="molecule type" value="Genomic_DNA"/>
</dbReference>
<dbReference type="AlphaFoldDB" id="A0AAJ1MJT5"/>
<proteinExistence type="predicted"/>
<evidence type="ECO:0000313" key="1">
    <source>
        <dbReference type="EMBL" id="MDC7227868.1"/>
    </source>
</evidence>
<protein>
    <submittedName>
        <fullName evidence="1">NAD(P)H-dependent oxidoreductase subunit E</fullName>
    </submittedName>
</protein>
<dbReference type="Gene3D" id="3.40.30.10">
    <property type="entry name" value="Glutaredoxin"/>
    <property type="match status" value="1"/>
</dbReference>
<dbReference type="InterPro" id="IPR036249">
    <property type="entry name" value="Thioredoxin-like_sf"/>
</dbReference>
<sequence>MITVEICMGSSCYSRGNSQSLEIVENYIKEKKLEDQIKLQGKLCLENCSEGPNIIVNGNIHRRCNPECVIDLISHYMEKK</sequence>
<comment type="caution">
    <text evidence="1">The sequence shown here is derived from an EMBL/GenBank/DDBJ whole genome shotgun (WGS) entry which is preliminary data.</text>
</comment>
<organism evidence="1 2">
    <name type="scientific">Candidatus Thalassospirochaeta sargassi</name>
    <dbReference type="NCBI Taxonomy" id="3119039"/>
    <lineage>
        <taxon>Bacteria</taxon>
        <taxon>Pseudomonadati</taxon>
        <taxon>Spirochaetota</taxon>
        <taxon>Spirochaetia</taxon>
        <taxon>Spirochaetales</taxon>
        <taxon>Spirochaetaceae</taxon>
        <taxon>Candidatus Thalassospirochaeta</taxon>
    </lineage>
</organism>
<dbReference type="SUPFAM" id="SSF52833">
    <property type="entry name" value="Thioredoxin-like"/>
    <property type="match status" value="1"/>
</dbReference>
<dbReference type="Proteomes" id="UP001221217">
    <property type="component" value="Unassembled WGS sequence"/>
</dbReference>